<name>A0A915C7V6_PARUN</name>
<dbReference type="PANTHER" id="PTHR10724:SF10">
    <property type="entry name" value="S1 RNA-BINDING DOMAIN-CONTAINING PROTEIN 1"/>
    <property type="match status" value="1"/>
</dbReference>
<feature type="domain" description="YqgF/RNase H-like" evidence="1">
    <location>
        <begin position="13"/>
        <end position="120"/>
    </location>
</feature>
<dbReference type="Gene3D" id="1.10.3500.10">
    <property type="entry name" value="Tex N-terminal region-like"/>
    <property type="match status" value="1"/>
</dbReference>
<protein>
    <submittedName>
        <fullName evidence="3">YqgF/RNase H-like domain-containing protein</fullName>
    </submittedName>
</protein>
<dbReference type="GO" id="GO:0006412">
    <property type="term" value="P:translation"/>
    <property type="evidence" value="ECO:0007669"/>
    <property type="project" value="TreeGrafter"/>
</dbReference>
<dbReference type="FunFam" id="3.30.420.140:FF:000001">
    <property type="entry name" value="RNA-binding transcriptional accessory protein"/>
    <property type="match status" value="1"/>
</dbReference>
<organism evidence="2 3">
    <name type="scientific">Parascaris univalens</name>
    <name type="common">Nematode worm</name>
    <dbReference type="NCBI Taxonomy" id="6257"/>
    <lineage>
        <taxon>Eukaryota</taxon>
        <taxon>Metazoa</taxon>
        <taxon>Ecdysozoa</taxon>
        <taxon>Nematoda</taxon>
        <taxon>Chromadorea</taxon>
        <taxon>Rhabditida</taxon>
        <taxon>Spirurina</taxon>
        <taxon>Ascaridomorpha</taxon>
        <taxon>Ascaridoidea</taxon>
        <taxon>Ascarididae</taxon>
        <taxon>Parascaris</taxon>
    </lineage>
</organism>
<dbReference type="InterPro" id="IPR032639">
    <property type="entry name" value="Tex_YqgF"/>
</dbReference>
<reference evidence="3" key="1">
    <citation type="submission" date="2022-11" db="UniProtKB">
        <authorList>
            <consortium name="WormBaseParasite"/>
        </authorList>
    </citation>
    <scope>IDENTIFICATION</scope>
</reference>
<dbReference type="Gene3D" id="3.30.420.140">
    <property type="entry name" value="YqgF/RNase H-like domain"/>
    <property type="match status" value="1"/>
</dbReference>
<dbReference type="GO" id="GO:0003729">
    <property type="term" value="F:mRNA binding"/>
    <property type="evidence" value="ECO:0007669"/>
    <property type="project" value="TreeGrafter"/>
</dbReference>
<evidence type="ECO:0000313" key="2">
    <source>
        <dbReference type="Proteomes" id="UP000887569"/>
    </source>
</evidence>
<dbReference type="WBParaSite" id="PgR097_g008_t03">
    <property type="protein sequence ID" value="PgR097_g008_t03"/>
    <property type="gene ID" value="PgR097_g008"/>
</dbReference>
<dbReference type="InterPro" id="IPR023323">
    <property type="entry name" value="Tex-like_dom_sf"/>
</dbReference>
<dbReference type="SMART" id="SM00732">
    <property type="entry name" value="YqgFc"/>
    <property type="match status" value="1"/>
</dbReference>
<sequence>MRELLLTAPLKGHLVLAIDPGYSSGCKCALVDASGEVVETGVFYLVQRSKEHWEVDSRAEGVLLRMASKCRSSKWIIAVGNGTASRMVQCTVASLIKRNAFSPVSASFCVISECGASIYSATELAAAELPDLDINIRSAALFE</sequence>
<dbReference type="InterPro" id="IPR012337">
    <property type="entry name" value="RNaseH-like_sf"/>
</dbReference>
<dbReference type="Proteomes" id="UP000887569">
    <property type="component" value="Unplaced"/>
</dbReference>
<dbReference type="SUPFAM" id="SSF53098">
    <property type="entry name" value="Ribonuclease H-like"/>
    <property type="match status" value="1"/>
</dbReference>
<dbReference type="PANTHER" id="PTHR10724">
    <property type="entry name" value="30S RIBOSOMAL PROTEIN S1"/>
    <property type="match status" value="1"/>
</dbReference>
<dbReference type="GO" id="GO:0006139">
    <property type="term" value="P:nucleobase-containing compound metabolic process"/>
    <property type="evidence" value="ECO:0007669"/>
    <property type="project" value="InterPro"/>
</dbReference>
<keyword evidence="2" id="KW-1185">Reference proteome</keyword>
<dbReference type="AlphaFoldDB" id="A0A915C7V6"/>
<accession>A0A915C7V6</accession>
<evidence type="ECO:0000259" key="1">
    <source>
        <dbReference type="SMART" id="SM00732"/>
    </source>
</evidence>
<dbReference type="InterPro" id="IPR050437">
    <property type="entry name" value="Ribos_protein_bS1-like"/>
</dbReference>
<dbReference type="InterPro" id="IPR037027">
    <property type="entry name" value="YqgF/RNaseH-like_dom_sf"/>
</dbReference>
<dbReference type="Pfam" id="PF16921">
    <property type="entry name" value="Tex_YqgF"/>
    <property type="match status" value="1"/>
</dbReference>
<dbReference type="InterPro" id="IPR006641">
    <property type="entry name" value="YqgF/RNaseH-like_dom"/>
</dbReference>
<dbReference type="GO" id="GO:0003735">
    <property type="term" value="F:structural constituent of ribosome"/>
    <property type="evidence" value="ECO:0007669"/>
    <property type="project" value="TreeGrafter"/>
</dbReference>
<evidence type="ECO:0000313" key="3">
    <source>
        <dbReference type="WBParaSite" id="PgR097_g008_t03"/>
    </source>
</evidence>
<proteinExistence type="predicted"/>